<evidence type="ECO:0000256" key="2">
    <source>
        <dbReference type="ARBA" id="ARBA00023015"/>
    </source>
</evidence>
<dbReference type="Pfam" id="PF00126">
    <property type="entry name" value="HTH_1"/>
    <property type="match status" value="1"/>
</dbReference>
<evidence type="ECO:0000259" key="5">
    <source>
        <dbReference type="PROSITE" id="PS50931"/>
    </source>
</evidence>
<keyword evidence="4" id="KW-0804">Transcription</keyword>
<comment type="caution">
    <text evidence="6">The sequence shown here is derived from an EMBL/GenBank/DDBJ whole genome shotgun (WGS) entry which is preliminary data.</text>
</comment>
<dbReference type="InterPro" id="IPR012787">
    <property type="entry name" value="TF_PcaQ"/>
</dbReference>
<dbReference type="SUPFAM" id="SSF53850">
    <property type="entry name" value="Periplasmic binding protein-like II"/>
    <property type="match status" value="1"/>
</dbReference>
<dbReference type="PANTHER" id="PTHR30419">
    <property type="entry name" value="HTH-TYPE TRANSCRIPTIONAL REGULATOR YBHD"/>
    <property type="match status" value="1"/>
</dbReference>
<gene>
    <name evidence="6" type="primary">pcaQ</name>
    <name evidence="6" type="ORF">CEY11_00265</name>
</gene>
<dbReference type="InterPro" id="IPR000847">
    <property type="entry name" value="LysR_HTH_N"/>
</dbReference>
<dbReference type="PROSITE" id="PS50931">
    <property type="entry name" value="HTH_LYSR"/>
    <property type="match status" value="1"/>
</dbReference>
<dbReference type="PANTHER" id="PTHR30419:SF8">
    <property type="entry name" value="NITROGEN ASSIMILATION TRANSCRIPTIONAL ACTIVATOR-RELATED"/>
    <property type="match status" value="1"/>
</dbReference>
<evidence type="ECO:0000256" key="1">
    <source>
        <dbReference type="ARBA" id="ARBA00009437"/>
    </source>
</evidence>
<name>A0A225N289_9BURK</name>
<protein>
    <submittedName>
        <fullName evidence="6">Pca operon transcription factor PcaQ</fullName>
    </submittedName>
</protein>
<dbReference type="AlphaFoldDB" id="A0A225N289"/>
<feature type="domain" description="HTH lysR-type" evidence="5">
    <location>
        <begin position="32"/>
        <end position="89"/>
    </location>
</feature>
<dbReference type="InterPro" id="IPR036388">
    <property type="entry name" value="WH-like_DNA-bd_sf"/>
</dbReference>
<dbReference type="InterPro" id="IPR036390">
    <property type="entry name" value="WH_DNA-bd_sf"/>
</dbReference>
<comment type="similarity">
    <text evidence="1">Belongs to the LysR transcriptional regulatory family.</text>
</comment>
<keyword evidence="7" id="KW-1185">Reference proteome</keyword>
<dbReference type="NCBIfam" id="TIGR02424">
    <property type="entry name" value="TF_pcaQ"/>
    <property type="match status" value="1"/>
</dbReference>
<dbReference type="SUPFAM" id="SSF46785">
    <property type="entry name" value="Winged helix' DNA-binding domain"/>
    <property type="match status" value="1"/>
</dbReference>
<dbReference type="Proteomes" id="UP000214603">
    <property type="component" value="Unassembled WGS sequence"/>
</dbReference>
<accession>A0A225N289</accession>
<evidence type="ECO:0000313" key="6">
    <source>
        <dbReference type="EMBL" id="OWT66220.1"/>
    </source>
</evidence>
<reference evidence="7" key="1">
    <citation type="submission" date="2017-06" db="EMBL/GenBank/DDBJ databases">
        <title>Herbaspirillum phytohormonus sp. nov., isolated from the root nodule of Robinia pseudoacacia in lead-zinc mine.</title>
        <authorList>
            <person name="Fan M."/>
            <person name="Lin Y."/>
        </authorList>
    </citation>
    <scope>NUCLEOTIDE SEQUENCE [LARGE SCALE GENOMIC DNA]</scope>
    <source>
        <strain evidence="7">SC-089</strain>
    </source>
</reference>
<dbReference type="InterPro" id="IPR005119">
    <property type="entry name" value="LysR_subst-bd"/>
</dbReference>
<evidence type="ECO:0000256" key="3">
    <source>
        <dbReference type="ARBA" id="ARBA00023125"/>
    </source>
</evidence>
<dbReference type="Gene3D" id="3.40.190.10">
    <property type="entry name" value="Periplasmic binding protein-like II"/>
    <property type="match status" value="2"/>
</dbReference>
<evidence type="ECO:0000256" key="4">
    <source>
        <dbReference type="ARBA" id="ARBA00023163"/>
    </source>
</evidence>
<keyword evidence="2" id="KW-0805">Transcription regulation</keyword>
<dbReference type="Gene3D" id="1.10.10.10">
    <property type="entry name" value="Winged helix-like DNA-binding domain superfamily/Winged helix DNA-binding domain"/>
    <property type="match status" value="1"/>
</dbReference>
<dbReference type="GO" id="GO:0019619">
    <property type="term" value="P:3,4-dihydroxybenzoate catabolic process"/>
    <property type="evidence" value="ECO:0007669"/>
    <property type="project" value="InterPro"/>
</dbReference>
<organism evidence="6 7">
    <name type="scientific">Candidimonas nitroreducens</name>
    <dbReference type="NCBI Taxonomy" id="683354"/>
    <lineage>
        <taxon>Bacteria</taxon>
        <taxon>Pseudomonadati</taxon>
        <taxon>Pseudomonadota</taxon>
        <taxon>Betaproteobacteria</taxon>
        <taxon>Burkholderiales</taxon>
        <taxon>Alcaligenaceae</taxon>
        <taxon>Candidimonas</taxon>
    </lineage>
</organism>
<dbReference type="PRINTS" id="PR00039">
    <property type="entry name" value="HTHLYSR"/>
</dbReference>
<dbReference type="GO" id="GO:0003700">
    <property type="term" value="F:DNA-binding transcription factor activity"/>
    <property type="evidence" value="ECO:0007669"/>
    <property type="project" value="InterPro"/>
</dbReference>
<dbReference type="Pfam" id="PF03466">
    <property type="entry name" value="LysR_substrate"/>
    <property type="match status" value="1"/>
</dbReference>
<dbReference type="EMBL" id="NJIH01000001">
    <property type="protein sequence ID" value="OWT66220.1"/>
    <property type="molecule type" value="Genomic_DNA"/>
</dbReference>
<dbReference type="InterPro" id="IPR050950">
    <property type="entry name" value="HTH-type_LysR_regulators"/>
</dbReference>
<proteinExistence type="inferred from homology"/>
<sequence length="337" mass="35915">MTADFAPPEPVSGTATDVQDTFSEAMSGLGRVKLRHLQCLVAIAAHRHMGRAAESLCISQPAISKTLTELESLLDTALVVRSRRGAALTEKGLVLLGYAGSSLRTLREGLDQISSAVRSDVVTIAIGTLPTVASTVVPRAVQLFKQSWPAARLSVRAGVNADLLALLKRGELDLVLGRLAEPAEMQGLSYEHFYEEELVLVARPGHPLAVGHQVEPAAVLAYPMVIAPVGTAIRHSVDLFFLRHGLGIGRDTVETVSDTFSRAYVCSSQAVWVIAIGVVEEDLRTGRLVRLPCVALNTRASVGLTLRSDVVPSRAVRALLDSVRQVAAQRAAGARPS</sequence>
<evidence type="ECO:0000313" key="7">
    <source>
        <dbReference type="Proteomes" id="UP000214603"/>
    </source>
</evidence>
<dbReference type="GO" id="GO:0003677">
    <property type="term" value="F:DNA binding"/>
    <property type="evidence" value="ECO:0007669"/>
    <property type="project" value="UniProtKB-KW"/>
</dbReference>
<dbReference type="GO" id="GO:0005829">
    <property type="term" value="C:cytosol"/>
    <property type="evidence" value="ECO:0007669"/>
    <property type="project" value="TreeGrafter"/>
</dbReference>
<keyword evidence="3" id="KW-0238">DNA-binding</keyword>
<dbReference type="GO" id="GO:0045893">
    <property type="term" value="P:positive regulation of DNA-templated transcription"/>
    <property type="evidence" value="ECO:0007669"/>
    <property type="project" value="InterPro"/>
</dbReference>